<evidence type="ECO:0000259" key="4">
    <source>
        <dbReference type="Pfam" id="PF19290"/>
    </source>
</evidence>
<dbReference type="InterPro" id="IPR035068">
    <property type="entry name" value="TldD/PmbA_N"/>
</dbReference>
<accession>A0A7C6E9F2</accession>
<comment type="caution">
    <text evidence="5">The sequence shown here is derived from an EMBL/GenBank/DDBJ whole genome shotgun (WGS) entry which is preliminary data.</text>
</comment>
<dbReference type="SUPFAM" id="SSF111283">
    <property type="entry name" value="Putative modulator of DNA gyrase, PmbA/TldD"/>
    <property type="match status" value="1"/>
</dbReference>
<dbReference type="InterPro" id="IPR036059">
    <property type="entry name" value="TldD/PmbA_sf"/>
</dbReference>
<evidence type="ECO:0000313" key="5">
    <source>
        <dbReference type="EMBL" id="HHS51438.1"/>
    </source>
</evidence>
<name>A0A7C6E9F2_UNCW3</name>
<dbReference type="EMBL" id="DTLI01000025">
    <property type="protein sequence ID" value="HHS51438.1"/>
    <property type="molecule type" value="Genomic_DNA"/>
</dbReference>
<dbReference type="InterPro" id="IPR045570">
    <property type="entry name" value="Metalloprtase-TldD/E_cen_dom"/>
</dbReference>
<evidence type="ECO:0000256" key="1">
    <source>
        <dbReference type="ARBA" id="ARBA00005836"/>
    </source>
</evidence>
<dbReference type="Pfam" id="PF01523">
    <property type="entry name" value="PmbA_TldD_1st"/>
    <property type="match status" value="1"/>
</dbReference>
<evidence type="ECO:0000259" key="3">
    <source>
        <dbReference type="Pfam" id="PF19289"/>
    </source>
</evidence>
<feature type="domain" description="Metalloprotease TldD/E central" evidence="4">
    <location>
        <begin position="134"/>
        <end position="212"/>
    </location>
</feature>
<feature type="domain" description="Metalloprotease TldD/E C-terminal" evidence="3">
    <location>
        <begin position="220"/>
        <end position="450"/>
    </location>
</feature>
<dbReference type="InterPro" id="IPR045569">
    <property type="entry name" value="Metalloprtase-TldD/E_C"/>
</dbReference>
<comment type="similarity">
    <text evidence="1">Belongs to the peptidase U62 family.</text>
</comment>
<dbReference type="PANTHER" id="PTHR43666:SF1">
    <property type="entry name" value="CONSERVED PROTEIN"/>
    <property type="match status" value="1"/>
</dbReference>
<feature type="domain" description="Metalloprotease TldD/E N-terminal" evidence="2">
    <location>
        <begin position="34"/>
        <end position="87"/>
    </location>
</feature>
<sequence length="454" mass="49635">MLGKEKINELIDFALNNSKADQTEILINCFESYLTRFANSTIHQNVGERNGTLSIRVVIGKKIGSSKTNNFSLDSIIETLNRAMAIAKFQPENPDFKSLPNPPKLGYQQLNIYHKKTHYLSSKDRAHIVKRIIEKVKKGGLQAFGSFTNGASEYGIGNSLGIRAYACASDAFCNVVAMGENCSGYAQAGARDVGKIKPEKVAEEAIKKAIASKDPIELEPGEYEVILEPLASAELLDFLAWIGFGAKVYQEGRSFLCENLGKKVMGNNITILDDAFNEQGFAFPFDFEGVPKQKIVLIEKGVAQGLVYDSLCAAKENKESTGHALPAPNPFGPVPLNLVLSPGDSSLERMICNTKKAILVTRFHYTNTVEPKKTIFTGMTRDGTFLIENGVVTKPIKNLRFTESIVNALNRVIEISNELSLVGGGAGYEGRFPTGSLAPALRIESFNFTGKTQF</sequence>
<organism evidence="5">
    <name type="scientific">candidate division WOR-3 bacterium</name>
    <dbReference type="NCBI Taxonomy" id="2052148"/>
    <lineage>
        <taxon>Bacteria</taxon>
        <taxon>Bacteria division WOR-3</taxon>
    </lineage>
</organism>
<dbReference type="PANTHER" id="PTHR43666">
    <property type="entry name" value="TLDD PROTEIN"/>
    <property type="match status" value="1"/>
</dbReference>
<dbReference type="InterPro" id="IPR002510">
    <property type="entry name" value="Metalloprtase-TldD/E_N"/>
</dbReference>
<dbReference type="GO" id="GO:0006508">
    <property type="term" value="P:proteolysis"/>
    <property type="evidence" value="ECO:0007669"/>
    <property type="project" value="InterPro"/>
</dbReference>
<dbReference type="GO" id="GO:0008237">
    <property type="term" value="F:metallopeptidase activity"/>
    <property type="evidence" value="ECO:0007669"/>
    <property type="project" value="InterPro"/>
</dbReference>
<dbReference type="AlphaFoldDB" id="A0A7C6E9F2"/>
<proteinExistence type="inferred from homology"/>
<protein>
    <submittedName>
        <fullName evidence="5">TldD/PmbA family protein</fullName>
    </submittedName>
</protein>
<gene>
    <name evidence="5" type="ORF">ENW73_01030</name>
</gene>
<reference evidence="5" key="1">
    <citation type="journal article" date="2020" name="mSystems">
        <title>Genome- and Community-Level Interaction Insights into Carbon Utilization and Element Cycling Functions of Hydrothermarchaeota in Hydrothermal Sediment.</title>
        <authorList>
            <person name="Zhou Z."/>
            <person name="Liu Y."/>
            <person name="Xu W."/>
            <person name="Pan J."/>
            <person name="Luo Z.H."/>
            <person name="Li M."/>
        </authorList>
    </citation>
    <scope>NUCLEOTIDE SEQUENCE [LARGE SCALE GENOMIC DNA]</scope>
    <source>
        <strain evidence="5">SpSt-876</strain>
    </source>
</reference>
<dbReference type="Pfam" id="PF19289">
    <property type="entry name" value="PmbA_TldD_3rd"/>
    <property type="match status" value="1"/>
</dbReference>
<dbReference type="Pfam" id="PF19290">
    <property type="entry name" value="PmbA_TldD_2nd"/>
    <property type="match status" value="1"/>
</dbReference>
<dbReference type="Gene3D" id="3.30.2290.10">
    <property type="entry name" value="PmbA/TldD superfamily"/>
    <property type="match status" value="1"/>
</dbReference>
<evidence type="ECO:0000259" key="2">
    <source>
        <dbReference type="Pfam" id="PF01523"/>
    </source>
</evidence>